<dbReference type="EMBL" id="GBXM01074583">
    <property type="protein sequence ID" value="JAH33994.1"/>
    <property type="molecule type" value="Transcribed_RNA"/>
</dbReference>
<name>A0A0E9RXN8_ANGAN</name>
<sequence>MRNLLQSDVQNVKKEGKNSNYDNSSLILKHNQVYSNTLLK</sequence>
<evidence type="ECO:0000313" key="2">
    <source>
        <dbReference type="EMBL" id="JAH33994.1"/>
    </source>
</evidence>
<reference evidence="2" key="1">
    <citation type="submission" date="2014-11" db="EMBL/GenBank/DDBJ databases">
        <authorList>
            <person name="Amaro Gonzalez C."/>
        </authorList>
    </citation>
    <scope>NUCLEOTIDE SEQUENCE</scope>
</reference>
<feature type="region of interest" description="Disordered" evidence="1">
    <location>
        <begin position="1"/>
        <end position="24"/>
    </location>
</feature>
<organism evidence="2">
    <name type="scientific">Anguilla anguilla</name>
    <name type="common">European freshwater eel</name>
    <name type="synonym">Muraena anguilla</name>
    <dbReference type="NCBI Taxonomy" id="7936"/>
    <lineage>
        <taxon>Eukaryota</taxon>
        <taxon>Metazoa</taxon>
        <taxon>Chordata</taxon>
        <taxon>Craniata</taxon>
        <taxon>Vertebrata</taxon>
        <taxon>Euteleostomi</taxon>
        <taxon>Actinopterygii</taxon>
        <taxon>Neopterygii</taxon>
        <taxon>Teleostei</taxon>
        <taxon>Anguilliformes</taxon>
        <taxon>Anguillidae</taxon>
        <taxon>Anguilla</taxon>
    </lineage>
</organism>
<accession>A0A0E9RXN8</accession>
<protein>
    <submittedName>
        <fullName evidence="2">Uncharacterized protein</fullName>
    </submittedName>
</protein>
<dbReference type="AlphaFoldDB" id="A0A0E9RXN8"/>
<evidence type="ECO:0000256" key="1">
    <source>
        <dbReference type="SAM" id="MobiDB-lite"/>
    </source>
</evidence>
<reference evidence="2" key="2">
    <citation type="journal article" date="2015" name="Fish Shellfish Immunol.">
        <title>Early steps in the European eel (Anguilla anguilla)-Vibrio vulnificus interaction in the gills: Role of the RtxA13 toxin.</title>
        <authorList>
            <person name="Callol A."/>
            <person name="Pajuelo D."/>
            <person name="Ebbesson L."/>
            <person name="Teles M."/>
            <person name="MacKenzie S."/>
            <person name="Amaro C."/>
        </authorList>
    </citation>
    <scope>NUCLEOTIDE SEQUENCE</scope>
</reference>
<proteinExistence type="predicted"/>
<feature type="compositionally biased region" description="Polar residues" evidence="1">
    <location>
        <begin position="1"/>
        <end position="10"/>
    </location>
</feature>